<organism evidence="2">
    <name type="scientific">Alexandrium monilatum</name>
    <dbReference type="NCBI Taxonomy" id="311494"/>
    <lineage>
        <taxon>Eukaryota</taxon>
        <taxon>Sar</taxon>
        <taxon>Alveolata</taxon>
        <taxon>Dinophyceae</taxon>
        <taxon>Gonyaulacales</taxon>
        <taxon>Pyrocystaceae</taxon>
        <taxon>Alexandrium</taxon>
    </lineage>
</organism>
<accession>A0A7S4Q7H2</accession>
<proteinExistence type="predicted"/>
<feature type="compositionally biased region" description="Pro residues" evidence="1">
    <location>
        <begin position="102"/>
        <end position="114"/>
    </location>
</feature>
<dbReference type="EMBL" id="HBNR01020019">
    <property type="protein sequence ID" value="CAE4573682.1"/>
    <property type="molecule type" value="Transcribed_RNA"/>
</dbReference>
<protein>
    <submittedName>
        <fullName evidence="2">Uncharacterized protein</fullName>
    </submittedName>
</protein>
<dbReference type="AlphaFoldDB" id="A0A7S4Q7H2"/>
<feature type="region of interest" description="Disordered" evidence="1">
    <location>
        <begin position="90"/>
        <end position="114"/>
    </location>
</feature>
<evidence type="ECO:0000256" key="1">
    <source>
        <dbReference type="SAM" id="MobiDB-lite"/>
    </source>
</evidence>
<reference evidence="2" key="1">
    <citation type="submission" date="2021-01" db="EMBL/GenBank/DDBJ databases">
        <authorList>
            <person name="Corre E."/>
            <person name="Pelletier E."/>
            <person name="Niang G."/>
            <person name="Scheremetjew M."/>
            <person name="Finn R."/>
            <person name="Kale V."/>
            <person name="Holt S."/>
            <person name="Cochrane G."/>
            <person name="Meng A."/>
            <person name="Brown T."/>
            <person name="Cohen L."/>
        </authorList>
    </citation>
    <scope>NUCLEOTIDE SEQUENCE</scope>
    <source>
        <strain evidence="2">CCMP3105</strain>
    </source>
</reference>
<evidence type="ECO:0000313" key="2">
    <source>
        <dbReference type="EMBL" id="CAE4573682.1"/>
    </source>
</evidence>
<name>A0A7S4Q7H2_9DINO</name>
<sequence length="114" mass="11730">MVQPAQREQLHRRLVEAVQQALEASGLAAAVPMPTTVVTADGGSRPGEGWSALDLVEGVRAALASAGLVAAQVDPMKAVVQGATLLASAPEGRSRFRSAEGTPPPPPAPGLFRW</sequence>
<gene>
    <name evidence="2" type="ORF">AMON00008_LOCUS13301</name>
</gene>